<dbReference type="Proteomes" id="UP000078103">
    <property type="component" value="Unassembled WGS sequence"/>
</dbReference>
<accession>A0A1A9RKT5</accession>
<protein>
    <submittedName>
        <fullName evidence="1">Uncharacterized protein</fullName>
    </submittedName>
</protein>
<comment type="caution">
    <text evidence="1">The sequence shown here is derived from an EMBL/GenBank/DDBJ whole genome shotgun (WGS) entry which is preliminary data.</text>
</comment>
<sequence>MMTKEVNNALVSGIQHMFAMRLPGHPPLDAADGTYQAWIAAFDSLPIAWDDERDVPRIRQAFGALWATVDRWPTPKMLIACIPPVPPPPQLEAPKKVWTEEEIARNKKRLAAMLDMLADKMIERNQILDDGRNEDESN</sequence>
<proteinExistence type="predicted"/>
<reference evidence="2" key="1">
    <citation type="submission" date="2016-05" db="EMBL/GenBank/DDBJ databases">
        <title>Draft genome of Corynebacterium afermentans subsp. afermentans LCDC 88199T.</title>
        <authorList>
            <person name="Bernier A.-M."/>
            <person name="Bernard K."/>
        </authorList>
    </citation>
    <scope>NUCLEOTIDE SEQUENCE [LARGE SCALE GENOMIC DNA]</scope>
    <source>
        <strain evidence="2">NML120819</strain>
    </source>
</reference>
<evidence type="ECO:0000313" key="1">
    <source>
        <dbReference type="EMBL" id="OAM20560.1"/>
    </source>
</evidence>
<dbReference type="EMBL" id="LXSH01000027">
    <property type="protein sequence ID" value="OAM20560.1"/>
    <property type="molecule type" value="Genomic_DNA"/>
</dbReference>
<dbReference type="RefSeq" id="WP_155733398.1">
    <property type="nucleotide sequence ID" value="NZ_LXSH01000027.1"/>
</dbReference>
<organism evidence="1 2">
    <name type="scientific">Eikenella corrodens</name>
    <dbReference type="NCBI Taxonomy" id="539"/>
    <lineage>
        <taxon>Bacteria</taxon>
        <taxon>Pseudomonadati</taxon>
        <taxon>Pseudomonadota</taxon>
        <taxon>Betaproteobacteria</taxon>
        <taxon>Neisseriales</taxon>
        <taxon>Neisseriaceae</taxon>
        <taxon>Eikenella</taxon>
    </lineage>
</organism>
<gene>
    <name evidence="1" type="ORF">A7P89_09475</name>
</gene>
<evidence type="ECO:0000313" key="2">
    <source>
        <dbReference type="Proteomes" id="UP000078103"/>
    </source>
</evidence>
<name>A0A1A9RKT5_EIKCO</name>
<dbReference type="AlphaFoldDB" id="A0A1A9RKT5"/>